<gene>
    <name evidence="3" type="ORF">CC86DRAFT_196230</name>
</gene>
<sequence>MADSDAPSGGIVEAPKERKDFILTLPTPDGSSEVIVHLQGNEDATQPPSLVNATKQPRESPTPSQGPQDLETHIILSTGSGHNKAAAFFDDVLSPVLETLGIKNISKHTTQSVSSILELTRDVFLPKANSGTPLRIILLSGDGGIVDLVNGLSSQAQSQEYIAPSVVLLPLGTANALYHSINAGKKNTWGISTLVSTTTKPLPIFTATFSPGAKLLVDEARGEEALPADGVLHGAVVCSWGMHASLVADSDTSAFRKFGVERFKMAAKEALYPSDGSAPHAYRAKVSVLKAGEWTALPEQEHMYLISTLVSKLEATFCISPASKPLDGSLRLVHFAPTSGDEVMRIMGLAYQGGKHVEDGKVRYEESDGLKVEFQEKEDRWRRVCVDGKIVRVEEGGWVEVRKGGKSVVDVVVDDE</sequence>
<dbReference type="GO" id="GO:0005737">
    <property type="term" value="C:cytoplasm"/>
    <property type="evidence" value="ECO:0007669"/>
    <property type="project" value="TreeGrafter"/>
</dbReference>
<accession>A0A6A7A790</accession>
<dbReference type="PROSITE" id="PS50146">
    <property type="entry name" value="DAGK"/>
    <property type="match status" value="1"/>
</dbReference>
<feature type="region of interest" description="Disordered" evidence="1">
    <location>
        <begin position="1"/>
        <end position="69"/>
    </location>
</feature>
<evidence type="ECO:0000259" key="2">
    <source>
        <dbReference type="PROSITE" id="PS50146"/>
    </source>
</evidence>
<dbReference type="SUPFAM" id="SSF111331">
    <property type="entry name" value="NAD kinase/diacylglycerol kinase-like"/>
    <property type="match status" value="1"/>
</dbReference>
<dbReference type="GO" id="GO:0046512">
    <property type="term" value="P:sphingosine biosynthetic process"/>
    <property type="evidence" value="ECO:0007669"/>
    <property type="project" value="TreeGrafter"/>
</dbReference>
<name>A0A6A7A790_9PLEO</name>
<keyword evidence="4" id="KW-1185">Reference proteome</keyword>
<evidence type="ECO:0000256" key="1">
    <source>
        <dbReference type="SAM" id="MobiDB-lite"/>
    </source>
</evidence>
<evidence type="ECO:0000313" key="3">
    <source>
        <dbReference type="EMBL" id="KAF2828648.1"/>
    </source>
</evidence>
<evidence type="ECO:0000313" key="4">
    <source>
        <dbReference type="Proteomes" id="UP000799424"/>
    </source>
</evidence>
<dbReference type="OrthoDB" id="3853857at2759"/>
<dbReference type="Proteomes" id="UP000799424">
    <property type="component" value="Unassembled WGS sequence"/>
</dbReference>
<proteinExistence type="predicted"/>
<dbReference type="AlphaFoldDB" id="A0A6A7A790"/>
<dbReference type="Gene3D" id="3.40.50.10330">
    <property type="entry name" value="Probable inorganic polyphosphate/atp-NAD kinase, domain 1"/>
    <property type="match status" value="1"/>
</dbReference>
<reference evidence="3" key="1">
    <citation type="journal article" date="2020" name="Stud. Mycol.">
        <title>101 Dothideomycetes genomes: a test case for predicting lifestyles and emergence of pathogens.</title>
        <authorList>
            <person name="Haridas S."/>
            <person name="Albert R."/>
            <person name="Binder M."/>
            <person name="Bloem J."/>
            <person name="Labutti K."/>
            <person name="Salamov A."/>
            <person name="Andreopoulos B."/>
            <person name="Baker S."/>
            <person name="Barry K."/>
            <person name="Bills G."/>
            <person name="Bluhm B."/>
            <person name="Cannon C."/>
            <person name="Castanera R."/>
            <person name="Culley D."/>
            <person name="Daum C."/>
            <person name="Ezra D."/>
            <person name="Gonzalez J."/>
            <person name="Henrissat B."/>
            <person name="Kuo A."/>
            <person name="Liang C."/>
            <person name="Lipzen A."/>
            <person name="Lutzoni F."/>
            <person name="Magnuson J."/>
            <person name="Mondo S."/>
            <person name="Nolan M."/>
            <person name="Ohm R."/>
            <person name="Pangilinan J."/>
            <person name="Park H.-J."/>
            <person name="Ramirez L."/>
            <person name="Alfaro M."/>
            <person name="Sun H."/>
            <person name="Tritt A."/>
            <person name="Yoshinaga Y."/>
            <person name="Zwiers L.-H."/>
            <person name="Turgeon B."/>
            <person name="Goodwin S."/>
            <person name="Spatafora J."/>
            <person name="Crous P."/>
            <person name="Grigoriev I."/>
        </authorList>
    </citation>
    <scope>NUCLEOTIDE SEQUENCE</scope>
    <source>
        <strain evidence="3">CBS 113818</strain>
    </source>
</reference>
<dbReference type="InterPro" id="IPR050187">
    <property type="entry name" value="Lipid_Phosphate_FormReg"/>
</dbReference>
<dbReference type="InterPro" id="IPR016064">
    <property type="entry name" value="NAD/diacylglycerol_kinase_sf"/>
</dbReference>
<dbReference type="Gene3D" id="2.60.200.40">
    <property type="match status" value="1"/>
</dbReference>
<dbReference type="GO" id="GO:0016020">
    <property type="term" value="C:membrane"/>
    <property type="evidence" value="ECO:0007669"/>
    <property type="project" value="TreeGrafter"/>
</dbReference>
<dbReference type="PANTHER" id="PTHR12358:SF108">
    <property type="entry name" value="DAGKC DOMAIN-CONTAINING PROTEIN"/>
    <property type="match status" value="1"/>
</dbReference>
<dbReference type="GO" id="GO:0001727">
    <property type="term" value="F:lipid kinase activity"/>
    <property type="evidence" value="ECO:0007669"/>
    <property type="project" value="TreeGrafter"/>
</dbReference>
<feature type="domain" description="DAGKc" evidence="2">
    <location>
        <begin position="67"/>
        <end position="212"/>
    </location>
</feature>
<dbReference type="InterPro" id="IPR017438">
    <property type="entry name" value="ATP-NAD_kinase_N"/>
</dbReference>
<dbReference type="PANTHER" id="PTHR12358">
    <property type="entry name" value="SPHINGOSINE KINASE"/>
    <property type="match status" value="1"/>
</dbReference>
<dbReference type="Pfam" id="PF00781">
    <property type="entry name" value="DAGK_cat"/>
    <property type="match status" value="1"/>
</dbReference>
<dbReference type="EMBL" id="MU006222">
    <property type="protein sequence ID" value="KAF2828648.1"/>
    <property type="molecule type" value="Genomic_DNA"/>
</dbReference>
<organism evidence="3 4">
    <name type="scientific">Ophiobolus disseminans</name>
    <dbReference type="NCBI Taxonomy" id="1469910"/>
    <lineage>
        <taxon>Eukaryota</taxon>
        <taxon>Fungi</taxon>
        <taxon>Dikarya</taxon>
        <taxon>Ascomycota</taxon>
        <taxon>Pezizomycotina</taxon>
        <taxon>Dothideomycetes</taxon>
        <taxon>Pleosporomycetidae</taxon>
        <taxon>Pleosporales</taxon>
        <taxon>Pleosporineae</taxon>
        <taxon>Phaeosphaeriaceae</taxon>
        <taxon>Ophiobolus</taxon>
    </lineage>
</organism>
<feature type="compositionally biased region" description="Polar residues" evidence="1">
    <location>
        <begin position="42"/>
        <end position="67"/>
    </location>
</feature>
<dbReference type="InterPro" id="IPR001206">
    <property type="entry name" value="Diacylglycerol_kinase_cat_dom"/>
</dbReference>
<protein>
    <recommendedName>
        <fullName evidence="2">DAGKc domain-containing protein</fullName>
    </recommendedName>
</protein>